<organism evidence="2 3">
    <name type="scientific">Octopus sinensis</name>
    <name type="common">East Asian common octopus</name>
    <dbReference type="NCBI Taxonomy" id="2607531"/>
    <lineage>
        <taxon>Eukaryota</taxon>
        <taxon>Metazoa</taxon>
        <taxon>Spiralia</taxon>
        <taxon>Lophotrochozoa</taxon>
        <taxon>Mollusca</taxon>
        <taxon>Cephalopoda</taxon>
        <taxon>Coleoidea</taxon>
        <taxon>Octopodiformes</taxon>
        <taxon>Octopoda</taxon>
        <taxon>Incirrata</taxon>
        <taxon>Octopodidae</taxon>
        <taxon>Octopus</taxon>
    </lineage>
</organism>
<evidence type="ECO:0000259" key="1">
    <source>
        <dbReference type="Pfam" id="PF18658"/>
    </source>
</evidence>
<dbReference type="AlphaFoldDB" id="A0A6P7SPA3"/>
<dbReference type="InterPro" id="IPR040647">
    <property type="entry name" value="SPIN-DOC_Znf-C2H2"/>
</dbReference>
<feature type="domain" description="SPIN-DOC-like zinc-finger" evidence="1">
    <location>
        <begin position="17"/>
        <end position="74"/>
    </location>
</feature>
<dbReference type="Pfam" id="PF18658">
    <property type="entry name" value="zf-C2H2_12"/>
    <property type="match status" value="1"/>
</dbReference>
<protein>
    <submittedName>
        <fullName evidence="3">General transcription factor II-I repeat domain-containing protein 2-like</fullName>
    </submittedName>
</protein>
<sequence>MATKKRKVDDECRIFNKEWREKYFFGETNDQKASCLISNESVAVVKEYNIRHHYEAKHLSTHSKYSGKLRSEKFESMKRSLESQRNFFTKKFVENESIIRVRCKIVNKLAERGKPFTDGNFIKECMMEAVNDLCPEKANMFGCISLSASSVVRRIEKLGENTQLQIHEKAKKFLWYSLAMDKSSDLSRVSQLLVFICGVKCNFEIIEEMAPVCSIHGTTT</sequence>
<evidence type="ECO:0000313" key="2">
    <source>
        <dbReference type="Proteomes" id="UP000515154"/>
    </source>
</evidence>
<dbReference type="RefSeq" id="XP_029639706.1">
    <property type="nucleotide sequence ID" value="XM_029783846.1"/>
</dbReference>
<dbReference type="PANTHER" id="PTHR45913:SF21">
    <property type="entry name" value="DUF4371 DOMAIN-CONTAINING PROTEIN"/>
    <property type="match status" value="1"/>
</dbReference>
<name>A0A6P7SPA3_9MOLL</name>
<reference evidence="3" key="1">
    <citation type="submission" date="2025-08" db="UniProtKB">
        <authorList>
            <consortium name="RefSeq"/>
        </authorList>
    </citation>
    <scope>IDENTIFICATION</scope>
</reference>
<dbReference type="KEGG" id="osn:115214817"/>
<keyword evidence="2" id="KW-1185">Reference proteome</keyword>
<evidence type="ECO:0000313" key="3">
    <source>
        <dbReference type="RefSeq" id="XP_029639706.1"/>
    </source>
</evidence>
<proteinExistence type="predicted"/>
<gene>
    <name evidence="3" type="primary">LOC115214817</name>
</gene>
<dbReference type="Proteomes" id="UP000515154">
    <property type="component" value="Linkage group LG8"/>
</dbReference>
<accession>A0A6P7SPA3</accession>
<dbReference type="PANTHER" id="PTHR45913">
    <property type="entry name" value="EPM2A-INTERACTING PROTEIN 1"/>
    <property type="match status" value="1"/>
</dbReference>